<gene>
    <name evidence="1" type="ORF">V4C55_33045</name>
</gene>
<comment type="caution">
    <text evidence="1">The sequence shown here is derived from an EMBL/GenBank/DDBJ whole genome shotgun (WGS) entry which is preliminary data.</text>
</comment>
<keyword evidence="2" id="KW-1185">Reference proteome</keyword>
<sequence length="82" mass="9841">MMLLTEEESALALADRHILEALQRISLQEERVQEAQRNGMDSSQAGELLRIMREILFTFRRHRRQLHEELERQRRLTKSFGH</sequence>
<protein>
    <submittedName>
        <fullName evidence="1">Uncharacterized protein</fullName>
    </submittedName>
</protein>
<evidence type="ECO:0000313" key="2">
    <source>
        <dbReference type="Proteomes" id="UP001494588"/>
    </source>
</evidence>
<reference evidence="1 2" key="1">
    <citation type="submission" date="2024-01" db="EMBL/GenBank/DDBJ databases">
        <title>The diversity of rhizobia nodulating Mimosa spp. in eleven states of Brazil covering several biomes is determined by host plant, location, and edaphic factors.</title>
        <authorList>
            <person name="Rouws L."/>
            <person name="Barauna A."/>
            <person name="Beukes C."/>
            <person name="De Faria S.M."/>
            <person name="Gross E."/>
            <person name="Dos Reis Junior F.B."/>
            <person name="Simon M."/>
            <person name="Maluk M."/>
            <person name="Odee D.W."/>
            <person name="Kenicer G."/>
            <person name="Young J.P.W."/>
            <person name="Reis V.M."/>
            <person name="Zilli J."/>
            <person name="James E.K."/>
        </authorList>
    </citation>
    <scope>NUCLEOTIDE SEQUENCE [LARGE SCALE GENOMIC DNA]</scope>
    <source>
        <strain evidence="1 2">JPY77</strain>
    </source>
</reference>
<organism evidence="1 2">
    <name type="scientific">Paraburkholderia sabiae</name>
    <dbReference type="NCBI Taxonomy" id="273251"/>
    <lineage>
        <taxon>Bacteria</taxon>
        <taxon>Pseudomonadati</taxon>
        <taxon>Pseudomonadota</taxon>
        <taxon>Betaproteobacteria</taxon>
        <taxon>Burkholderiales</taxon>
        <taxon>Burkholderiaceae</taxon>
        <taxon>Paraburkholderia</taxon>
    </lineage>
</organism>
<name>A0ABU9QM43_9BURK</name>
<evidence type="ECO:0000313" key="1">
    <source>
        <dbReference type="EMBL" id="MEM5290555.1"/>
    </source>
</evidence>
<dbReference type="EMBL" id="JAZHGC010000037">
    <property type="protein sequence ID" value="MEM5290555.1"/>
    <property type="molecule type" value="Genomic_DNA"/>
</dbReference>
<accession>A0ABU9QM43</accession>
<proteinExistence type="predicted"/>
<dbReference type="RefSeq" id="WP_201659383.1">
    <property type="nucleotide sequence ID" value="NZ_CAJHCS010000034.1"/>
</dbReference>
<dbReference type="Proteomes" id="UP001494588">
    <property type="component" value="Unassembled WGS sequence"/>
</dbReference>